<feature type="transmembrane region" description="Helical" evidence="1">
    <location>
        <begin position="12"/>
        <end position="36"/>
    </location>
</feature>
<keyword evidence="1" id="KW-0472">Membrane</keyword>
<protein>
    <recommendedName>
        <fullName evidence="4">Prepilin-type N-terminal cleavage/methylation domain-containing protein</fullName>
    </recommendedName>
</protein>
<evidence type="ECO:0000313" key="3">
    <source>
        <dbReference type="Proteomes" id="UP000092714"/>
    </source>
</evidence>
<comment type="caution">
    <text evidence="2">The sequence shown here is derived from an EMBL/GenBank/DDBJ whole genome shotgun (WGS) entry which is preliminary data.</text>
</comment>
<dbReference type="EMBL" id="MAPZ01000026">
    <property type="protein sequence ID" value="OBY09729.1"/>
    <property type="molecule type" value="Genomic_DNA"/>
</dbReference>
<keyword evidence="1" id="KW-1133">Transmembrane helix</keyword>
<reference evidence="2 3" key="1">
    <citation type="submission" date="2016-06" db="EMBL/GenBank/DDBJ databases">
        <authorList>
            <person name="Kjaerup R.B."/>
            <person name="Dalgaard T.S."/>
            <person name="Juul-Madsen H.R."/>
        </authorList>
    </citation>
    <scope>NUCLEOTIDE SEQUENCE [LARGE SCALE GENOMIC DNA]</scope>
    <source>
        <strain evidence="2 3">373-A1</strain>
    </source>
</reference>
<dbReference type="AlphaFoldDB" id="A0A1B8RLK1"/>
<keyword evidence="1" id="KW-0812">Transmembrane</keyword>
<evidence type="ECO:0008006" key="4">
    <source>
        <dbReference type="Google" id="ProtNLM"/>
    </source>
</evidence>
<dbReference type="NCBIfam" id="TIGR02532">
    <property type="entry name" value="IV_pilin_GFxxxE"/>
    <property type="match status" value="1"/>
</dbReference>
<organism evidence="2 3">
    <name type="scientific">Clostridium paraputrificum</name>
    <dbReference type="NCBI Taxonomy" id="29363"/>
    <lineage>
        <taxon>Bacteria</taxon>
        <taxon>Bacillati</taxon>
        <taxon>Bacillota</taxon>
        <taxon>Clostridia</taxon>
        <taxon>Eubacteriales</taxon>
        <taxon>Clostridiaceae</taxon>
        <taxon>Clostridium</taxon>
    </lineage>
</organism>
<dbReference type="Pfam" id="PF07963">
    <property type="entry name" value="N_methyl"/>
    <property type="match status" value="1"/>
</dbReference>
<dbReference type="OrthoDB" id="1938884at2"/>
<evidence type="ECO:0000256" key="1">
    <source>
        <dbReference type="SAM" id="Phobius"/>
    </source>
</evidence>
<dbReference type="InterPro" id="IPR012902">
    <property type="entry name" value="N_methyl_site"/>
</dbReference>
<dbReference type="eggNOG" id="ENOG503256E">
    <property type="taxonomic scope" value="Bacteria"/>
</dbReference>
<gene>
    <name evidence="2" type="ORF">CP373A1_13750</name>
</gene>
<sequence length="163" mass="18285">MKVKKKKGFTLIEIAVALAAFVIIMLAITGLLISVIKISSINSATYSTDNISKVFFETLKEDRVALNNMPKTVGTKYKCSFSNADEVRTLVKEHLLDDDSSNKPDGVSDPSDFNLCKQSSSEYSMGIYINWNADGFYEIETWCWDTNKGESSLINRKTYVTPR</sequence>
<name>A0A1B8RLK1_9CLOT</name>
<keyword evidence="3" id="KW-1185">Reference proteome</keyword>
<accession>A0A1B8RLK1</accession>
<dbReference type="RefSeq" id="WP_049177442.1">
    <property type="nucleotide sequence ID" value="NZ_CABJAZ010000008.1"/>
</dbReference>
<evidence type="ECO:0000313" key="2">
    <source>
        <dbReference type="EMBL" id="OBY09729.1"/>
    </source>
</evidence>
<proteinExistence type="predicted"/>
<dbReference type="Proteomes" id="UP000092714">
    <property type="component" value="Unassembled WGS sequence"/>
</dbReference>
<dbReference type="PROSITE" id="PS00409">
    <property type="entry name" value="PROKAR_NTER_METHYL"/>
    <property type="match status" value="1"/>
</dbReference>